<evidence type="ECO:0000313" key="2">
    <source>
        <dbReference type="Proteomes" id="UP001469553"/>
    </source>
</evidence>
<organism evidence="1 2">
    <name type="scientific">Ameca splendens</name>
    <dbReference type="NCBI Taxonomy" id="208324"/>
    <lineage>
        <taxon>Eukaryota</taxon>
        <taxon>Metazoa</taxon>
        <taxon>Chordata</taxon>
        <taxon>Craniata</taxon>
        <taxon>Vertebrata</taxon>
        <taxon>Euteleostomi</taxon>
        <taxon>Actinopterygii</taxon>
        <taxon>Neopterygii</taxon>
        <taxon>Teleostei</taxon>
        <taxon>Neoteleostei</taxon>
        <taxon>Acanthomorphata</taxon>
        <taxon>Ovalentaria</taxon>
        <taxon>Atherinomorphae</taxon>
        <taxon>Cyprinodontiformes</taxon>
        <taxon>Goodeidae</taxon>
        <taxon>Ameca</taxon>
    </lineage>
</organism>
<name>A0ABV1A6J5_9TELE</name>
<gene>
    <name evidence="1" type="ORF">AMECASPLE_009420</name>
</gene>
<dbReference type="Proteomes" id="UP001469553">
    <property type="component" value="Unassembled WGS sequence"/>
</dbReference>
<sequence length="108" mass="12158">MVGNFKSIRSLIASGQACGTFRTVIIYINEMSSQLWLKQQMPNAKHQGNNSYASQTGWRIFDQSAQIQFVILHKSNSRCTGRKSPAAVDIKENIIPSSHALHCYVCWL</sequence>
<protein>
    <submittedName>
        <fullName evidence="1">Uncharacterized protein</fullName>
    </submittedName>
</protein>
<reference evidence="1 2" key="1">
    <citation type="submission" date="2021-06" db="EMBL/GenBank/DDBJ databases">
        <authorList>
            <person name="Palmer J.M."/>
        </authorList>
    </citation>
    <scope>NUCLEOTIDE SEQUENCE [LARGE SCALE GENOMIC DNA]</scope>
    <source>
        <strain evidence="1 2">AS_MEX2019</strain>
        <tissue evidence="1">Muscle</tissue>
    </source>
</reference>
<comment type="caution">
    <text evidence="1">The sequence shown here is derived from an EMBL/GenBank/DDBJ whole genome shotgun (WGS) entry which is preliminary data.</text>
</comment>
<dbReference type="EMBL" id="JAHRIP010085166">
    <property type="protein sequence ID" value="MEQ2314168.1"/>
    <property type="molecule type" value="Genomic_DNA"/>
</dbReference>
<proteinExistence type="predicted"/>
<accession>A0ABV1A6J5</accession>
<evidence type="ECO:0000313" key="1">
    <source>
        <dbReference type="EMBL" id="MEQ2314168.1"/>
    </source>
</evidence>
<keyword evidence="2" id="KW-1185">Reference proteome</keyword>